<keyword evidence="2" id="KW-1185">Reference proteome</keyword>
<dbReference type="InterPro" id="IPR009794">
    <property type="entry name" value="ASRT"/>
</dbReference>
<evidence type="ECO:0000313" key="2">
    <source>
        <dbReference type="Proteomes" id="UP001058003"/>
    </source>
</evidence>
<dbReference type="InterPro" id="IPR036698">
    <property type="entry name" value="TM1070-like_sf"/>
</dbReference>
<reference evidence="1" key="1">
    <citation type="submission" date="2021-04" db="EMBL/GenBank/DDBJ databases">
        <title>Dactylosporangium aurantiacum NRRL B-8018 full assembly.</title>
        <authorList>
            <person name="Hartkoorn R.C."/>
            <person name="Beaudoing E."/>
            <person name="Hot D."/>
        </authorList>
    </citation>
    <scope>NUCLEOTIDE SEQUENCE</scope>
    <source>
        <strain evidence="1">NRRL B-8018</strain>
    </source>
</reference>
<dbReference type="AlphaFoldDB" id="A0A9Q9IRK6"/>
<dbReference type="RefSeq" id="WP_033367818.1">
    <property type="nucleotide sequence ID" value="NZ_CP073767.1"/>
</dbReference>
<dbReference type="Pfam" id="PF07100">
    <property type="entry name" value="ASRT"/>
    <property type="match status" value="1"/>
</dbReference>
<accession>A0A9Q9IRK6</accession>
<sequence>MIGIRRHTWVIAEGHLPNRSGETDAHGSITVFFTSRSPAGPCKITVPAERTLHHWFDELSDPEPIPRGVDHASVIVSGVPLVVQHMRLDPSQPANTLLSAVAFAA</sequence>
<dbReference type="Proteomes" id="UP001058003">
    <property type="component" value="Chromosome"/>
</dbReference>
<protein>
    <submittedName>
        <fullName evidence="1">Uncharacterized protein</fullName>
    </submittedName>
</protein>
<dbReference type="KEGG" id="daur:Daura_22205"/>
<evidence type="ECO:0000313" key="1">
    <source>
        <dbReference type="EMBL" id="UWZ58640.1"/>
    </source>
</evidence>
<gene>
    <name evidence="1" type="ORF">Daura_22205</name>
</gene>
<dbReference type="EMBL" id="CP073767">
    <property type="protein sequence ID" value="UWZ58640.1"/>
    <property type="molecule type" value="Genomic_DNA"/>
</dbReference>
<dbReference type="Gene3D" id="2.60.290.11">
    <property type="entry name" value="TM1070-like"/>
    <property type="match status" value="1"/>
</dbReference>
<dbReference type="OrthoDB" id="512504at2"/>
<name>A0A9Q9IRK6_9ACTN</name>
<organism evidence="1 2">
    <name type="scientific">Dactylosporangium aurantiacum</name>
    <dbReference type="NCBI Taxonomy" id="35754"/>
    <lineage>
        <taxon>Bacteria</taxon>
        <taxon>Bacillati</taxon>
        <taxon>Actinomycetota</taxon>
        <taxon>Actinomycetes</taxon>
        <taxon>Micromonosporales</taxon>
        <taxon>Micromonosporaceae</taxon>
        <taxon>Dactylosporangium</taxon>
    </lineage>
</organism>
<proteinExistence type="predicted"/>
<dbReference type="SUPFAM" id="SSF89232">
    <property type="entry name" value="Hypothetical protein TM1070"/>
    <property type="match status" value="1"/>
</dbReference>